<dbReference type="GO" id="GO:0008483">
    <property type="term" value="F:transaminase activity"/>
    <property type="evidence" value="ECO:0007669"/>
    <property type="project" value="UniProtKB-KW"/>
</dbReference>
<reference evidence="5 6" key="1">
    <citation type="journal article" date="2015" name="Genome Announc.">
        <title>Expanding the biotechnology potential of lactobacilli through comparative genomics of 213 strains and associated genera.</title>
        <authorList>
            <person name="Sun Z."/>
            <person name="Harris H.M."/>
            <person name="McCann A."/>
            <person name="Guo C."/>
            <person name="Argimon S."/>
            <person name="Zhang W."/>
            <person name="Yang X."/>
            <person name="Jeffery I.B."/>
            <person name="Cooney J.C."/>
            <person name="Kagawa T.F."/>
            <person name="Liu W."/>
            <person name="Song Y."/>
            <person name="Salvetti E."/>
            <person name="Wrobel A."/>
            <person name="Rasinkangas P."/>
            <person name="Parkhill J."/>
            <person name="Rea M.C."/>
            <person name="O'Sullivan O."/>
            <person name="Ritari J."/>
            <person name="Douillard F.P."/>
            <person name="Paul Ross R."/>
            <person name="Yang R."/>
            <person name="Briner A.E."/>
            <person name="Felis G.E."/>
            <person name="de Vos W.M."/>
            <person name="Barrangou R."/>
            <person name="Klaenhammer T.R."/>
            <person name="Caufield P.W."/>
            <person name="Cui Y."/>
            <person name="Zhang H."/>
            <person name="O'Toole P.W."/>
        </authorList>
    </citation>
    <scope>NUCLEOTIDE SEQUENCE [LARGE SCALE GENOMIC DNA]</scope>
    <source>
        <strain evidence="5 6">DSM 5007</strain>
    </source>
</reference>
<keyword evidence="5" id="KW-0032">Aminotransferase</keyword>
<dbReference type="GO" id="GO:0030170">
    <property type="term" value="F:pyridoxal phosphate binding"/>
    <property type="evidence" value="ECO:0007669"/>
    <property type="project" value="InterPro"/>
</dbReference>
<dbReference type="AlphaFoldDB" id="A0A0R1W4I5"/>
<sequence length="450" mass="49108">MAWENELGDKLFRENMQNVAPTGIIQYYNLVIQSGSGATITDVEGKQYIDLLGSASAANIGHNHPHLVEALQDQISKIVSYDCGYFTNPTSLKLGERLTKIAPGSRARKVSFGTSGSDANDGVIKFARAATGRQYIVSYEGAYHGSTFGALTAGACDTAMVHKVGPLVPGIVHVPYPDLYRHLKDETPHDIAQRYFAAFKRPFETYLPADEVACVLMEPIQGDAGIIKPPAEYVELVYQFCQDHGILFAVDEINQGLGRAGKMWSIEHFGIEPDLISTGKSLAGGLPLSAVIGNADVMDSLGTSAHVFTAGGNPLVAAASMAVLDVLEDGHLPEKSAKDGEYAKENFLKLMDKYEFIGDVRMFGLNGGIEIVKDRETKEPDNDAAAKIIFRAFQKGLILVKLNGNVLRFQPPLVITRDQLDQVFTTMDEVFADLEHGRIELPDELKNMVW</sequence>
<keyword evidence="3 4" id="KW-0663">Pyridoxal phosphate</keyword>
<dbReference type="InterPro" id="IPR005814">
    <property type="entry name" value="Aminotrans_3"/>
</dbReference>
<dbReference type="RefSeq" id="WP_010620965.1">
    <property type="nucleotide sequence ID" value="NZ_AZGF01000006.1"/>
</dbReference>
<dbReference type="InterPro" id="IPR015421">
    <property type="entry name" value="PyrdxlP-dep_Trfase_major"/>
</dbReference>
<evidence type="ECO:0000256" key="1">
    <source>
        <dbReference type="ARBA" id="ARBA00001933"/>
    </source>
</evidence>
<dbReference type="PANTHER" id="PTHR11986:SF58">
    <property type="entry name" value="LEUCINE_METHIONINE RACEMASE"/>
    <property type="match status" value="1"/>
</dbReference>
<dbReference type="PATRIC" id="fig|1423807.3.peg.2245"/>
<comment type="similarity">
    <text evidence="2 4">Belongs to the class-III pyridoxal-phosphate-dependent aminotransferase family.</text>
</comment>
<keyword evidence="6" id="KW-1185">Reference proteome</keyword>
<dbReference type="OrthoDB" id="9807885at2"/>
<dbReference type="Pfam" id="PF00202">
    <property type="entry name" value="Aminotran_3"/>
    <property type="match status" value="1"/>
</dbReference>
<gene>
    <name evidence="5" type="ORF">FD16_GL002185</name>
</gene>
<dbReference type="Proteomes" id="UP000051820">
    <property type="component" value="Unassembled WGS sequence"/>
</dbReference>
<comment type="cofactor">
    <cofactor evidence="1">
        <name>pyridoxal 5'-phosphate</name>
        <dbReference type="ChEBI" id="CHEBI:597326"/>
    </cofactor>
</comment>
<evidence type="ECO:0000256" key="3">
    <source>
        <dbReference type="ARBA" id="ARBA00022898"/>
    </source>
</evidence>
<evidence type="ECO:0000256" key="2">
    <source>
        <dbReference type="ARBA" id="ARBA00008954"/>
    </source>
</evidence>
<dbReference type="PANTHER" id="PTHR11986">
    <property type="entry name" value="AMINOTRANSFERASE CLASS III"/>
    <property type="match status" value="1"/>
</dbReference>
<evidence type="ECO:0000256" key="4">
    <source>
        <dbReference type="RuleBase" id="RU003560"/>
    </source>
</evidence>
<evidence type="ECO:0000313" key="6">
    <source>
        <dbReference type="Proteomes" id="UP000051820"/>
    </source>
</evidence>
<dbReference type="Gene3D" id="3.40.640.10">
    <property type="entry name" value="Type I PLP-dependent aspartate aminotransferase-like (Major domain)"/>
    <property type="match status" value="1"/>
</dbReference>
<accession>A0A0R1W4I5</accession>
<dbReference type="NCBIfam" id="NF006368">
    <property type="entry name" value="PRK08593.1"/>
    <property type="match status" value="1"/>
</dbReference>
<dbReference type="FunFam" id="3.40.640.10:FF:000004">
    <property type="entry name" value="Acetylornithine aminotransferase"/>
    <property type="match status" value="1"/>
</dbReference>
<dbReference type="SUPFAM" id="SSF53383">
    <property type="entry name" value="PLP-dependent transferases"/>
    <property type="match status" value="1"/>
</dbReference>
<dbReference type="Gene3D" id="3.90.1150.10">
    <property type="entry name" value="Aspartate Aminotransferase, domain 1"/>
    <property type="match status" value="1"/>
</dbReference>
<name>A0A0R1W4I5_9LACO</name>
<dbReference type="PROSITE" id="PS00600">
    <property type="entry name" value="AA_TRANSFER_CLASS_3"/>
    <property type="match status" value="1"/>
</dbReference>
<dbReference type="STRING" id="1423807.FD16_GL002185"/>
<comment type="caution">
    <text evidence="5">The sequence shown here is derived from an EMBL/GenBank/DDBJ whole genome shotgun (WGS) entry which is preliminary data.</text>
</comment>
<dbReference type="InterPro" id="IPR050103">
    <property type="entry name" value="Class-III_PLP-dep_AT"/>
</dbReference>
<dbReference type="GO" id="GO:0042802">
    <property type="term" value="F:identical protein binding"/>
    <property type="evidence" value="ECO:0007669"/>
    <property type="project" value="TreeGrafter"/>
</dbReference>
<protein>
    <submittedName>
        <fullName evidence="5">4-aminobutyrate aminotransferase</fullName>
    </submittedName>
</protein>
<dbReference type="eggNOG" id="COG0160">
    <property type="taxonomic scope" value="Bacteria"/>
</dbReference>
<dbReference type="EMBL" id="AZGF01000006">
    <property type="protein sequence ID" value="KRM12670.1"/>
    <property type="molecule type" value="Genomic_DNA"/>
</dbReference>
<dbReference type="InterPro" id="IPR049704">
    <property type="entry name" value="Aminotrans_3_PPA_site"/>
</dbReference>
<evidence type="ECO:0000313" key="5">
    <source>
        <dbReference type="EMBL" id="KRM12670.1"/>
    </source>
</evidence>
<dbReference type="PIRSF" id="PIRSF000521">
    <property type="entry name" value="Transaminase_4ab_Lys_Orn"/>
    <property type="match status" value="1"/>
</dbReference>
<proteinExistence type="inferred from homology"/>
<organism evidence="5 6">
    <name type="scientific">Paucilactobacillus suebicus DSM 5007 = KCTC 3549</name>
    <dbReference type="NCBI Taxonomy" id="1423807"/>
    <lineage>
        <taxon>Bacteria</taxon>
        <taxon>Bacillati</taxon>
        <taxon>Bacillota</taxon>
        <taxon>Bacilli</taxon>
        <taxon>Lactobacillales</taxon>
        <taxon>Lactobacillaceae</taxon>
        <taxon>Paucilactobacillus</taxon>
    </lineage>
</organism>
<dbReference type="InterPro" id="IPR015424">
    <property type="entry name" value="PyrdxlP-dep_Trfase"/>
</dbReference>
<dbReference type="InterPro" id="IPR015422">
    <property type="entry name" value="PyrdxlP-dep_Trfase_small"/>
</dbReference>
<keyword evidence="5" id="KW-0808">Transferase</keyword>
<dbReference type="CDD" id="cd00610">
    <property type="entry name" value="OAT_like"/>
    <property type="match status" value="1"/>
</dbReference>